<dbReference type="AlphaFoldDB" id="A0A9P5YP61"/>
<keyword evidence="1" id="KW-1133">Transmembrane helix</keyword>
<dbReference type="Proteomes" id="UP000807469">
    <property type="component" value="Unassembled WGS sequence"/>
</dbReference>
<keyword evidence="1" id="KW-0812">Transmembrane</keyword>
<organism evidence="2 3">
    <name type="scientific">Pholiota conissans</name>
    <dbReference type="NCBI Taxonomy" id="109636"/>
    <lineage>
        <taxon>Eukaryota</taxon>
        <taxon>Fungi</taxon>
        <taxon>Dikarya</taxon>
        <taxon>Basidiomycota</taxon>
        <taxon>Agaricomycotina</taxon>
        <taxon>Agaricomycetes</taxon>
        <taxon>Agaricomycetidae</taxon>
        <taxon>Agaricales</taxon>
        <taxon>Agaricineae</taxon>
        <taxon>Strophariaceae</taxon>
        <taxon>Pholiota</taxon>
    </lineage>
</organism>
<reference evidence="2" key="1">
    <citation type="submission" date="2020-11" db="EMBL/GenBank/DDBJ databases">
        <authorList>
            <consortium name="DOE Joint Genome Institute"/>
            <person name="Ahrendt S."/>
            <person name="Riley R."/>
            <person name="Andreopoulos W."/>
            <person name="Labutti K."/>
            <person name="Pangilinan J."/>
            <person name="Ruiz-Duenas F.J."/>
            <person name="Barrasa J.M."/>
            <person name="Sanchez-Garcia M."/>
            <person name="Camarero S."/>
            <person name="Miyauchi S."/>
            <person name="Serrano A."/>
            <person name="Linde D."/>
            <person name="Babiker R."/>
            <person name="Drula E."/>
            <person name="Ayuso-Fernandez I."/>
            <person name="Pacheco R."/>
            <person name="Padilla G."/>
            <person name="Ferreira P."/>
            <person name="Barriuso J."/>
            <person name="Kellner H."/>
            <person name="Castanera R."/>
            <person name="Alfaro M."/>
            <person name="Ramirez L."/>
            <person name="Pisabarro A.G."/>
            <person name="Kuo A."/>
            <person name="Tritt A."/>
            <person name="Lipzen A."/>
            <person name="He G."/>
            <person name="Yan M."/>
            <person name="Ng V."/>
            <person name="Cullen D."/>
            <person name="Martin F."/>
            <person name="Rosso M.-N."/>
            <person name="Henrissat B."/>
            <person name="Hibbett D."/>
            <person name="Martinez A.T."/>
            <person name="Grigoriev I.V."/>
        </authorList>
    </citation>
    <scope>NUCLEOTIDE SEQUENCE</scope>
    <source>
        <strain evidence="2">CIRM-BRFM 674</strain>
    </source>
</reference>
<evidence type="ECO:0000256" key="1">
    <source>
        <dbReference type="SAM" id="Phobius"/>
    </source>
</evidence>
<evidence type="ECO:0000313" key="2">
    <source>
        <dbReference type="EMBL" id="KAF9471406.1"/>
    </source>
</evidence>
<dbReference type="EMBL" id="MU155692">
    <property type="protein sequence ID" value="KAF9471406.1"/>
    <property type="molecule type" value="Genomic_DNA"/>
</dbReference>
<protein>
    <submittedName>
        <fullName evidence="2">Uncharacterized protein</fullName>
    </submittedName>
</protein>
<gene>
    <name evidence="2" type="ORF">BDN70DRAFT_575327</name>
</gene>
<accession>A0A9P5YP61</accession>
<keyword evidence="1" id="KW-0472">Membrane</keyword>
<comment type="caution">
    <text evidence="2">The sequence shown here is derived from an EMBL/GenBank/DDBJ whole genome shotgun (WGS) entry which is preliminary data.</text>
</comment>
<keyword evidence="3" id="KW-1185">Reference proteome</keyword>
<name>A0A9P5YP61_9AGAR</name>
<evidence type="ECO:0000313" key="3">
    <source>
        <dbReference type="Proteomes" id="UP000807469"/>
    </source>
</evidence>
<feature type="transmembrane region" description="Helical" evidence="1">
    <location>
        <begin position="12"/>
        <end position="30"/>
    </location>
</feature>
<sequence length="130" mass="14868">MLSESLSIHLPYMLSSFLLLLLCRYPLFLIRQFKLLLNERNHASHTSDNRRPARPTQYQCQRLILRALSNTAGLKASWEGVKDGWIAEMAEPMTSYCFIVLVTSEESELDSLSRSSTHTCTSRNSLPFSK</sequence>
<proteinExistence type="predicted"/>